<evidence type="ECO:0000313" key="12">
    <source>
        <dbReference type="Proteomes" id="UP000639274"/>
    </source>
</evidence>
<dbReference type="SMART" id="SM00387">
    <property type="entry name" value="HATPase_c"/>
    <property type="match status" value="1"/>
</dbReference>
<dbReference type="SMART" id="SM00388">
    <property type="entry name" value="HisKA"/>
    <property type="match status" value="1"/>
</dbReference>
<dbReference type="Proteomes" id="UP000639274">
    <property type="component" value="Chromosome"/>
</dbReference>
<dbReference type="InterPro" id="IPR003661">
    <property type="entry name" value="HisK_dim/P_dom"/>
</dbReference>
<dbReference type="GO" id="GO:0000155">
    <property type="term" value="F:phosphorelay sensor kinase activity"/>
    <property type="evidence" value="ECO:0007669"/>
    <property type="project" value="InterPro"/>
</dbReference>
<dbReference type="InterPro" id="IPR004358">
    <property type="entry name" value="Sig_transdc_His_kin-like_C"/>
</dbReference>
<dbReference type="CDD" id="cd00082">
    <property type="entry name" value="HisKA"/>
    <property type="match status" value="1"/>
</dbReference>
<keyword evidence="3 6" id="KW-0597">Phosphoprotein</keyword>
<dbReference type="SMART" id="SM00091">
    <property type="entry name" value="PAS"/>
    <property type="match status" value="1"/>
</dbReference>
<dbReference type="EMBL" id="CP071518">
    <property type="protein sequence ID" value="QSX77672.1"/>
    <property type="molecule type" value="Genomic_DNA"/>
</dbReference>
<feature type="domain" description="PAS" evidence="9">
    <location>
        <begin position="1"/>
        <end position="42"/>
    </location>
</feature>
<dbReference type="InterPro" id="IPR000700">
    <property type="entry name" value="PAS-assoc_C"/>
</dbReference>
<gene>
    <name evidence="11" type="ORF">I8J32_013095</name>
</gene>
<dbReference type="EC" id="2.7.13.3" evidence="2"/>
<evidence type="ECO:0000313" key="11">
    <source>
        <dbReference type="EMBL" id="QSX77672.1"/>
    </source>
</evidence>
<dbReference type="PROSITE" id="PS50110">
    <property type="entry name" value="RESPONSE_REGULATORY"/>
    <property type="match status" value="1"/>
</dbReference>
<dbReference type="PANTHER" id="PTHR43065:SF42">
    <property type="entry name" value="TWO-COMPONENT SENSOR PPRA"/>
    <property type="match status" value="1"/>
</dbReference>
<dbReference type="PANTHER" id="PTHR43065">
    <property type="entry name" value="SENSOR HISTIDINE KINASE"/>
    <property type="match status" value="1"/>
</dbReference>
<keyword evidence="5" id="KW-0418">Kinase</keyword>
<organism evidence="11 12">
    <name type="scientific">Agrilutibacter solisilvae</name>
    <dbReference type="NCBI Taxonomy" id="2763317"/>
    <lineage>
        <taxon>Bacteria</taxon>
        <taxon>Pseudomonadati</taxon>
        <taxon>Pseudomonadota</taxon>
        <taxon>Gammaproteobacteria</taxon>
        <taxon>Lysobacterales</taxon>
        <taxon>Lysobacteraceae</taxon>
        <taxon>Agrilutibacter</taxon>
    </lineage>
</organism>
<dbReference type="InterPro" id="IPR005467">
    <property type="entry name" value="His_kinase_dom"/>
</dbReference>
<evidence type="ECO:0000259" key="7">
    <source>
        <dbReference type="PROSITE" id="PS50109"/>
    </source>
</evidence>
<dbReference type="Pfam" id="PF02518">
    <property type="entry name" value="HATPase_c"/>
    <property type="match status" value="1"/>
</dbReference>
<dbReference type="InterPro" id="IPR035965">
    <property type="entry name" value="PAS-like_dom_sf"/>
</dbReference>
<accession>A0A974XXM0</accession>
<dbReference type="Gene3D" id="3.30.450.40">
    <property type="match status" value="1"/>
</dbReference>
<reference evidence="11 12" key="1">
    <citation type="submission" date="2021-03" db="EMBL/GenBank/DDBJ databases">
        <title>Lysobacter sp. nov. isolated from soil of gangwondo yeongwol, south Korea.</title>
        <authorList>
            <person name="Kim K.R."/>
            <person name="Kim K.H."/>
            <person name="Jeon C.O."/>
        </authorList>
    </citation>
    <scope>NUCLEOTIDE SEQUENCE [LARGE SCALE GENOMIC DNA]</scope>
    <source>
        <strain evidence="11 12">R19</strain>
    </source>
</reference>
<dbReference type="PROSITE" id="PS50113">
    <property type="entry name" value="PAC"/>
    <property type="match status" value="1"/>
</dbReference>
<dbReference type="SUPFAM" id="SSF47384">
    <property type="entry name" value="Homodimeric domain of signal transducing histidine kinase"/>
    <property type="match status" value="1"/>
</dbReference>
<dbReference type="InterPro" id="IPR036890">
    <property type="entry name" value="HATPase_C_sf"/>
</dbReference>
<dbReference type="InterPro" id="IPR003018">
    <property type="entry name" value="GAF"/>
</dbReference>
<dbReference type="Pfam" id="PF13492">
    <property type="entry name" value="GAF_3"/>
    <property type="match status" value="1"/>
</dbReference>
<dbReference type="InterPro" id="IPR001789">
    <property type="entry name" value="Sig_transdc_resp-reg_receiver"/>
</dbReference>
<dbReference type="Pfam" id="PF00072">
    <property type="entry name" value="Response_reg"/>
    <property type="match status" value="1"/>
</dbReference>
<evidence type="ECO:0000256" key="5">
    <source>
        <dbReference type="ARBA" id="ARBA00022777"/>
    </source>
</evidence>
<evidence type="ECO:0000259" key="8">
    <source>
        <dbReference type="PROSITE" id="PS50110"/>
    </source>
</evidence>
<evidence type="ECO:0000256" key="6">
    <source>
        <dbReference type="PROSITE-ProRule" id="PRU00169"/>
    </source>
</evidence>
<dbReference type="CDD" id="cd00130">
    <property type="entry name" value="PAS"/>
    <property type="match status" value="1"/>
</dbReference>
<proteinExistence type="predicted"/>
<evidence type="ECO:0000256" key="1">
    <source>
        <dbReference type="ARBA" id="ARBA00000085"/>
    </source>
</evidence>
<comment type="catalytic activity">
    <reaction evidence="1">
        <text>ATP + protein L-histidine = ADP + protein N-phospho-L-histidine.</text>
        <dbReference type="EC" id="2.7.13.3"/>
    </reaction>
</comment>
<dbReference type="NCBIfam" id="TIGR00229">
    <property type="entry name" value="sensory_box"/>
    <property type="match status" value="1"/>
</dbReference>
<dbReference type="Pfam" id="PF13426">
    <property type="entry name" value="PAS_9"/>
    <property type="match status" value="1"/>
</dbReference>
<dbReference type="Gene3D" id="3.40.50.2300">
    <property type="match status" value="1"/>
</dbReference>
<name>A0A974XXM0_9GAMM</name>
<evidence type="ECO:0000256" key="2">
    <source>
        <dbReference type="ARBA" id="ARBA00012438"/>
    </source>
</evidence>
<dbReference type="SMART" id="SM00065">
    <property type="entry name" value="GAF"/>
    <property type="match status" value="1"/>
</dbReference>
<dbReference type="AlphaFoldDB" id="A0A974XXM0"/>
<dbReference type="RefSeq" id="WP_200612942.1">
    <property type="nucleotide sequence ID" value="NZ_CP071518.1"/>
</dbReference>
<sequence length="659" mass="70988">MFPQLFDTVPDALVVVEGSGRIEMANRQAEQLFGYPEGGLVGLPIENLMPSSVRERHHSHRSAYMSSPRTRPMGGSGMALVGQRRDGAQFPVEIALSPLETDQGLRYLASIRDISETQRARQALIRARYDALVARIGQQALESADENLVVAGLPLLLADALGIEAVALAFLREHGDLDLRAAAGFDPSLLDSHELQEIEVAIAHGAAKVIEGEDASREGYALPLLAGTGGSAAVVPLVDRARPQGALIAWSKEPRRFDHDALHLLQSTANLLAALMQRRRTEEQLAHSQRLDAIGQLTGGIAHDFNNLLTVMSGSLQLLEMECGQQPEASELIASALRSVGRGAELTGKLLAFARRQRLSPSALMPATLLRDLELMLRRTLGDTIRLKVEWPDDIPAVYADASQLDSALLNLALNARDAMPRGGDITLAVEERWVTADAARAKAKPGHYIVFSVTDTGMGMTPETLARAVEPFYTTKGMGRGSGLGLSMVYGFVEQSGGYFHVNSRLGYGTRVELALPAALTARDEPTPPSTGLSSGQGERVLVVEDEPEVRSIASAFIRSLGYRVEAVADAAAALQRLAGEPSIDVLFSDVMLGAGMNGKELALAARRQRPQLAILLTSGYEAVEASDKSEDIELLRKPYQREQLAAALQRCLVSRLV</sequence>
<dbReference type="SUPFAM" id="SSF55785">
    <property type="entry name" value="PYP-like sensor domain (PAS domain)"/>
    <property type="match status" value="1"/>
</dbReference>
<dbReference type="InterPro" id="IPR000014">
    <property type="entry name" value="PAS"/>
</dbReference>
<dbReference type="SUPFAM" id="SSF52172">
    <property type="entry name" value="CheY-like"/>
    <property type="match status" value="1"/>
</dbReference>
<dbReference type="SUPFAM" id="SSF55874">
    <property type="entry name" value="ATPase domain of HSP90 chaperone/DNA topoisomerase II/histidine kinase"/>
    <property type="match status" value="1"/>
</dbReference>
<feature type="modified residue" description="4-aspartylphosphate" evidence="6">
    <location>
        <position position="591"/>
    </location>
</feature>
<feature type="domain" description="PAC" evidence="10">
    <location>
        <begin position="76"/>
        <end position="126"/>
    </location>
</feature>
<dbReference type="SUPFAM" id="SSF55781">
    <property type="entry name" value="GAF domain-like"/>
    <property type="match status" value="1"/>
</dbReference>
<dbReference type="SMART" id="SM00448">
    <property type="entry name" value="REC"/>
    <property type="match status" value="1"/>
</dbReference>
<evidence type="ECO:0000259" key="9">
    <source>
        <dbReference type="PROSITE" id="PS50112"/>
    </source>
</evidence>
<dbReference type="PRINTS" id="PR00344">
    <property type="entry name" value="BCTRLSENSOR"/>
</dbReference>
<dbReference type="PROSITE" id="PS50112">
    <property type="entry name" value="PAS"/>
    <property type="match status" value="1"/>
</dbReference>
<keyword evidence="4" id="KW-0808">Transferase</keyword>
<dbReference type="InterPro" id="IPR036097">
    <property type="entry name" value="HisK_dim/P_sf"/>
</dbReference>
<dbReference type="InterPro" id="IPR011006">
    <property type="entry name" value="CheY-like_superfamily"/>
</dbReference>
<dbReference type="InterPro" id="IPR029016">
    <property type="entry name" value="GAF-like_dom_sf"/>
</dbReference>
<dbReference type="KEGG" id="lsf:I8J32_013095"/>
<feature type="domain" description="Histidine kinase" evidence="7">
    <location>
        <begin position="300"/>
        <end position="521"/>
    </location>
</feature>
<dbReference type="Gene3D" id="3.30.565.10">
    <property type="entry name" value="Histidine kinase-like ATPase, C-terminal domain"/>
    <property type="match status" value="1"/>
</dbReference>
<protein>
    <recommendedName>
        <fullName evidence="2">histidine kinase</fullName>
        <ecNumber evidence="2">2.7.13.3</ecNumber>
    </recommendedName>
</protein>
<dbReference type="Gene3D" id="3.30.450.20">
    <property type="entry name" value="PAS domain"/>
    <property type="match status" value="1"/>
</dbReference>
<evidence type="ECO:0000256" key="4">
    <source>
        <dbReference type="ARBA" id="ARBA00022679"/>
    </source>
</evidence>
<keyword evidence="12" id="KW-1185">Reference proteome</keyword>
<dbReference type="Pfam" id="PF00512">
    <property type="entry name" value="HisKA"/>
    <property type="match status" value="1"/>
</dbReference>
<dbReference type="PROSITE" id="PS50109">
    <property type="entry name" value="HIS_KIN"/>
    <property type="match status" value="1"/>
</dbReference>
<dbReference type="Gene3D" id="1.10.287.130">
    <property type="match status" value="1"/>
</dbReference>
<dbReference type="InterPro" id="IPR003594">
    <property type="entry name" value="HATPase_dom"/>
</dbReference>
<evidence type="ECO:0000256" key="3">
    <source>
        <dbReference type="ARBA" id="ARBA00022553"/>
    </source>
</evidence>
<evidence type="ECO:0000259" key="10">
    <source>
        <dbReference type="PROSITE" id="PS50113"/>
    </source>
</evidence>
<feature type="domain" description="Response regulatory" evidence="8">
    <location>
        <begin position="541"/>
        <end position="654"/>
    </location>
</feature>